<evidence type="ECO:0000313" key="1">
    <source>
        <dbReference type="EMBL" id="KAH7127175.1"/>
    </source>
</evidence>
<protein>
    <submittedName>
        <fullName evidence="1">Uncharacterized protein</fullName>
    </submittedName>
</protein>
<dbReference type="AlphaFoldDB" id="A0A9P9IQ50"/>
<keyword evidence="2" id="KW-1185">Reference proteome</keyword>
<reference evidence="1" key="1">
    <citation type="journal article" date="2021" name="Nat. Commun.">
        <title>Genetic determinants of endophytism in the Arabidopsis root mycobiome.</title>
        <authorList>
            <person name="Mesny F."/>
            <person name="Miyauchi S."/>
            <person name="Thiergart T."/>
            <person name="Pickel B."/>
            <person name="Atanasova L."/>
            <person name="Karlsson M."/>
            <person name="Huettel B."/>
            <person name="Barry K.W."/>
            <person name="Haridas S."/>
            <person name="Chen C."/>
            <person name="Bauer D."/>
            <person name="Andreopoulos W."/>
            <person name="Pangilinan J."/>
            <person name="LaButti K."/>
            <person name="Riley R."/>
            <person name="Lipzen A."/>
            <person name="Clum A."/>
            <person name="Drula E."/>
            <person name="Henrissat B."/>
            <person name="Kohler A."/>
            <person name="Grigoriev I.V."/>
            <person name="Martin F.M."/>
            <person name="Hacquard S."/>
        </authorList>
    </citation>
    <scope>NUCLEOTIDE SEQUENCE</scope>
    <source>
        <strain evidence="1">MPI-CAGE-CH-0243</strain>
    </source>
</reference>
<evidence type="ECO:0000313" key="2">
    <source>
        <dbReference type="Proteomes" id="UP000700596"/>
    </source>
</evidence>
<name>A0A9P9IQ50_9PLEO</name>
<sequence length="152" mass="16934">MRVHTPFLSHLPAQYTAGRFRLGDLVITVHVCTNNIASSSPHQHPSWNMIEPTLPSQKDGAFLTTALLFITVAATNYDDNLNYRSPSCLHKSLGIDLAKVQHASRSLGSEAWNSTDLKFTHRSITTLGWNDGYVERIKDDAGRILMGSRQEN</sequence>
<dbReference type="EMBL" id="JAGMWT010000006">
    <property type="protein sequence ID" value="KAH7127175.1"/>
    <property type="molecule type" value="Genomic_DNA"/>
</dbReference>
<comment type="caution">
    <text evidence="1">The sequence shown here is derived from an EMBL/GenBank/DDBJ whole genome shotgun (WGS) entry which is preliminary data.</text>
</comment>
<gene>
    <name evidence="1" type="ORF">B0J11DRAFT_296733</name>
</gene>
<accession>A0A9P9IQ50</accession>
<proteinExistence type="predicted"/>
<dbReference type="Proteomes" id="UP000700596">
    <property type="component" value="Unassembled WGS sequence"/>
</dbReference>
<organism evidence="1 2">
    <name type="scientific">Dendryphion nanum</name>
    <dbReference type="NCBI Taxonomy" id="256645"/>
    <lineage>
        <taxon>Eukaryota</taxon>
        <taxon>Fungi</taxon>
        <taxon>Dikarya</taxon>
        <taxon>Ascomycota</taxon>
        <taxon>Pezizomycotina</taxon>
        <taxon>Dothideomycetes</taxon>
        <taxon>Pleosporomycetidae</taxon>
        <taxon>Pleosporales</taxon>
        <taxon>Torulaceae</taxon>
        <taxon>Dendryphion</taxon>
    </lineage>
</organism>